<proteinExistence type="predicted"/>
<evidence type="ECO:0000259" key="1">
    <source>
        <dbReference type="Pfam" id="PF00535"/>
    </source>
</evidence>
<dbReference type="Pfam" id="PF00535">
    <property type="entry name" value="Glycos_transf_2"/>
    <property type="match status" value="1"/>
</dbReference>
<dbReference type="EMBL" id="FNDB01000007">
    <property type="protein sequence ID" value="SDH42333.1"/>
    <property type="molecule type" value="Genomic_DNA"/>
</dbReference>
<dbReference type="InterPro" id="IPR029044">
    <property type="entry name" value="Nucleotide-diphossugar_trans"/>
</dbReference>
<dbReference type="PANTHER" id="PTHR22916:SF3">
    <property type="entry name" value="UDP-GLCNAC:BETAGAL BETA-1,3-N-ACETYLGLUCOSAMINYLTRANSFERASE-LIKE PROTEIN 1"/>
    <property type="match status" value="1"/>
</dbReference>
<organism evidence="2 3">
    <name type="scientific">Flavobacterium omnivorum</name>
    <dbReference type="NCBI Taxonomy" id="178355"/>
    <lineage>
        <taxon>Bacteria</taxon>
        <taxon>Pseudomonadati</taxon>
        <taxon>Bacteroidota</taxon>
        <taxon>Flavobacteriia</taxon>
        <taxon>Flavobacteriales</taxon>
        <taxon>Flavobacteriaceae</taxon>
        <taxon>Flavobacterium</taxon>
    </lineage>
</organism>
<dbReference type="Gene3D" id="3.90.550.10">
    <property type="entry name" value="Spore Coat Polysaccharide Biosynthesis Protein SpsA, Chain A"/>
    <property type="match status" value="1"/>
</dbReference>
<keyword evidence="2" id="KW-0808">Transferase</keyword>
<gene>
    <name evidence="2" type="ORF">SAMN04488062_10795</name>
</gene>
<accession>A0A1G8CAP1</accession>
<dbReference type="GO" id="GO:0016758">
    <property type="term" value="F:hexosyltransferase activity"/>
    <property type="evidence" value="ECO:0007669"/>
    <property type="project" value="UniProtKB-ARBA"/>
</dbReference>
<keyword evidence="3" id="KW-1185">Reference proteome</keyword>
<dbReference type="RefSeq" id="WP_091257363.1">
    <property type="nucleotide sequence ID" value="NZ_FNDB01000007.1"/>
</dbReference>
<feature type="domain" description="Glycosyltransferase 2-like" evidence="1">
    <location>
        <begin position="6"/>
        <end position="156"/>
    </location>
</feature>
<evidence type="ECO:0000313" key="3">
    <source>
        <dbReference type="Proteomes" id="UP000199274"/>
    </source>
</evidence>
<dbReference type="PANTHER" id="PTHR22916">
    <property type="entry name" value="GLYCOSYLTRANSFERASE"/>
    <property type="match status" value="1"/>
</dbReference>
<protein>
    <submittedName>
        <fullName evidence="2">Glycosyltransferase involved in cell wall bisynthesis</fullName>
    </submittedName>
</protein>
<dbReference type="STRING" id="178355.SAMN04488062_10795"/>
<sequence length="336" mass="39982">MKKLAVLMPTYNCAKYLKESIDSILNQTYSDFDFYIFDDCSTDDTNQIISGYNDKRVIYIKNSENLGIAKTLNFGLEKLLPLYQYIARMDADDWAFPERFQRQIDFMDENAYIAMCGTQAFWLKEMSQIKSVNWLQPENYSYIKLYLLFGASFGHQTIVFRSEVIKSNNFKYDEDIRTCEDWGLWTNIVQQHIIVNLPEFLVKNRIVETSNHRSSENKIVHLKERSIIISNYWKTFNINLSPQQVFEYYYDSNAKSMQHFQSKLKVLIDCFNRLFLNNANNLESEDKRKFSYLLARKILDFWKRSSISRYNPVIWYIIVTNVKFIGLTRLIKSQLK</sequence>
<dbReference type="OrthoDB" id="9815829at2"/>
<dbReference type="CDD" id="cd00761">
    <property type="entry name" value="Glyco_tranf_GTA_type"/>
    <property type="match status" value="1"/>
</dbReference>
<reference evidence="3" key="1">
    <citation type="submission" date="2016-10" db="EMBL/GenBank/DDBJ databases">
        <authorList>
            <person name="Varghese N."/>
            <person name="Submissions S."/>
        </authorList>
    </citation>
    <scope>NUCLEOTIDE SEQUENCE [LARGE SCALE GENOMIC DNA]</scope>
    <source>
        <strain evidence="3">CGMCC 1.2747</strain>
    </source>
</reference>
<dbReference type="SUPFAM" id="SSF53448">
    <property type="entry name" value="Nucleotide-diphospho-sugar transferases"/>
    <property type="match status" value="1"/>
</dbReference>
<evidence type="ECO:0000313" key="2">
    <source>
        <dbReference type="EMBL" id="SDH42333.1"/>
    </source>
</evidence>
<dbReference type="Proteomes" id="UP000199274">
    <property type="component" value="Unassembled WGS sequence"/>
</dbReference>
<dbReference type="InterPro" id="IPR001173">
    <property type="entry name" value="Glyco_trans_2-like"/>
</dbReference>
<name>A0A1G8CAP1_9FLAO</name>
<dbReference type="AlphaFoldDB" id="A0A1G8CAP1"/>